<evidence type="ECO:0000256" key="2">
    <source>
        <dbReference type="SAM" id="SignalP"/>
    </source>
</evidence>
<dbReference type="InterPro" id="IPR011050">
    <property type="entry name" value="Pectin_lyase_fold/virulence"/>
</dbReference>
<name>A0A2W6AG46_9BACT</name>
<dbReference type="Pfam" id="PF02225">
    <property type="entry name" value="PA"/>
    <property type="match status" value="1"/>
</dbReference>
<sequence>MSRFRSITSGLCALGLGLTGLVLSAGPAAAAHVGCGAVITQNTTLDSDVGPCTGDGLVVPMGTSNITIDLSGHRVFSVRARGDIAGVRLVNTTKVTLQNGRVEGFNDGVAIFGGSANTVQGITAVNNVSDFGVDASGGFTGDTCDLGDGIGLFDSPGNLIRGNTANNNGPYGGISLVGHSSGNQILGNTTNMNNIASPTGDNHPNCIDNEQQDEGIRIEGPGAQNNQLKGNTVNGNLLAGIGIHAANNIDPGADATPSSNNFILGNKLSNNGHTSGDNNDSGISILGTPGVRSFGNTITGNTSTNNFANGIYVPATSHDNNIQGNTVNSNQKDGIYLTGPSFGNRFTNVGPTLFQQVSPNNVIYVQGTDYAVLSGSGSGNATARLVPVGAINIPPTGFDTSTSGCSPADFAGFPPGAVALVQRGFCDRATKVANAQAAGASAVIMFNEGSPGRTGLLTAGVNPTTIPVLGTTYALGVQLYNLTQAGPVTVHVITNTTNVRVQTGPGAENNTLDRNRGVGNAEHDGHDNNLAPPCDNNRWSGNLFGTVNQACVAAGGTGTVKP</sequence>
<dbReference type="SUPFAM" id="SSF52025">
    <property type="entry name" value="PA domain"/>
    <property type="match status" value="1"/>
</dbReference>
<dbReference type="InterPro" id="IPR006626">
    <property type="entry name" value="PbH1"/>
</dbReference>
<organism evidence="5 6">
    <name type="scientific">Candidatus Aeolococcus gillhamiae</name>
    <dbReference type="NCBI Taxonomy" id="3127015"/>
    <lineage>
        <taxon>Bacteria</taxon>
        <taxon>Bacillati</taxon>
        <taxon>Candidatus Dormiibacterota</taxon>
        <taxon>Candidatus Dormibacteria</taxon>
        <taxon>Candidatus Aeolococcales</taxon>
        <taxon>Candidatus Aeolococcaceae</taxon>
        <taxon>Candidatus Aeolococcus</taxon>
    </lineage>
</organism>
<dbReference type="NCBIfam" id="TIGR03804">
    <property type="entry name" value="para_beta_helix"/>
    <property type="match status" value="1"/>
</dbReference>
<dbReference type="InterPro" id="IPR012334">
    <property type="entry name" value="Pectin_lyas_fold"/>
</dbReference>
<evidence type="ECO:0000259" key="3">
    <source>
        <dbReference type="Pfam" id="PF02225"/>
    </source>
</evidence>
<dbReference type="InterPro" id="IPR003137">
    <property type="entry name" value="PA_domain"/>
</dbReference>
<feature type="chain" id="PRO_5016022590" description="PA domain-containing protein" evidence="2">
    <location>
        <begin position="31"/>
        <end position="562"/>
    </location>
</feature>
<evidence type="ECO:0000256" key="1">
    <source>
        <dbReference type="SAM" id="MobiDB-lite"/>
    </source>
</evidence>
<dbReference type="InterPro" id="IPR022441">
    <property type="entry name" value="Para_beta_helix_rpt-2"/>
</dbReference>
<dbReference type="Proteomes" id="UP000248724">
    <property type="component" value="Unassembled WGS sequence"/>
</dbReference>
<dbReference type="AlphaFoldDB" id="A0A2W6AG46"/>
<reference evidence="5 6" key="1">
    <citation type="journal article" date="2017" name="Nature">
        <title>Atmospheric trace gases support primary production in Antarctic desert surface soil.</title>
        <authorList>
            <person name="Ji M."/>
            <person name="Greening C."/>
            <person name="Vanwonterghem I."/>
            <person name="Carere C.R."/>
            <person name="Bay S.K."/>
            <person name="Steen J.A."/>
            <person name="Montgomery K."/>
            <person name="Lines T."/>
            <person name="Beardall J."/>
            <person name="van Dorst J."/>
            <person name="Snape I."/>
            <person name="Stott M.B."/>
            <person name="Hugenholtz P."/>
            <person name="Ferrari B.C."/>
        </authorList>
    </citation>
    <scope>NUCLEOTIDE SEQUENCE [LARGE SCALE GENOMIC DNA]</scope>
    <source>
        <strain evidence="5">RRmetagenome_bin12</strain>
    </source>
</reference>
<dbReference type="InterPro" id="IPR039448">
    <property type="entry name" value="Beta_helix"/>
</dbReference>
<feature type="domain" description="PA" evidence="3">
    <location>
        <begin position="383"/>
        <end position="479"/>
    </location>
</feature>
<accession>A0A2W6AG46</accession>
<evidence type="ECO:0000313" key="5">
    <source>
        <dbReference type="EMBL" id="PZR84278.1"/>
    </source>
</evidence>
<feature type="domain" description="Right handed beta helix" evidence="4">
    <location>
        <begin position="85"/>
        <end position="248"/>
    </location>
</feature>
<dbReference type="InterPro" id="IPR046450">
    <property type="entry name" value="PA_dom_sf"/>
</dbReference>
<feature type="compositionally biased region" description="Basic and acidic residues" evidence="1">
    <location>
        <begin position="511"/>
        <end position="527"/>
    </location>
</feature>
<feature type="signal peptide" evidence="2">
    <location>
        <begin position="1"/>
        <end position="30"/>
    </location>
</feature>
<protein>
    <recommendedName>
        <fullName evidence="7">PA domain-containing protein</fullName>
    </recommendedName>
</protein>
<dbReference type="SMART" id="SM00710">
    <property type="entry name" value="PbH1"/>
    <property type="match status" value="9"/>
</dbReference>
<evidence type="ECO:0000313" key="6">
    <source>
        <dbReference type="Proteomes" id="UP000248724"/>
    </source>
</evidence>
<dbReference type="Gene3D" id="2.160.20.10">
    <property type="entry name" value="Single-stranded right-handed beta-helix, Pectin lyase-like"/>
    <property type="match status" value="1"/>
</dbReference>
<keyword evidence="2" id="KW-0732">Signal</keyword>
<evidence type="ECO:0000259" key="4">
    <source>
        <dbReference type="Pfam" id="PF13229"/>
    </source>
</evidence>
<dbReference type="SUPFAM" id="SSF51126">
    <property type="entry name" value="Pectin lyase-like"/>
    <property type="match status" value="2"/>
</dbReference>
<evidence type="ECO:0008006" key="7">
    <source>
        <dbReference type="Google" id="ProtNLM"/>
    </source>
</evidence>
<dbReference type="Pfam" id="PF13229">
    <property type="entry name" value="Beta_helix"/>
    <property type="match status" value="1"/>
</dbReference>
<dbReference type="Gene3D" id="3.50.30.30">
    <property type="match status" value="1"/>
</dbReference>
<gene>
    <name evidence="5" type="ORF">DLM65_00190</name>
</gene>
<dbReference type="EMBL" id="QHBU01000006">
    <property type="protein sequence ID" value="PZR84278.1"/>
    <property type="molecule type" value="Genomic_DNA"/>
</dbReference>
<comment type="caution">
    <text evidence="5">The sequence shown here is derived from an EMBL/GenBank/DDBJ whole genome shotgun (WGS) entry which is preliminary data.</text>
</comment>
<proteinExistence type="predicted"/>
<feature type="region of interest" description="Disordered" evidence="1">
    <location>
        <begin position="503"/>
        <end position="529"/>
    </location>
</feature>